<dbReference type="GO" id="GO:0012505">
    <property type="term" value="C:endomembrane system"/>
    <property type="evidence" value="ECO:0007669"/>
    <property type="project" value="UniProtKB-SubCell"/>
</dbReference>
<evidence type="ECO:0000256" key="9">
    <source>
        <dbReference type="ARBA" id="ARBA00022967"/>
    </source>
</evidence>
<dbReference type="GO" id="GO:0046872">
    <property type="term" value="F:metal ion binding"/>
    <property type="evidence" value="ECO:0007669"/>
    <property type="project" value="UniProtKB-KW"/>
</dbReference>
<dbReference type="PROSITE" id="PS00154">
    <property type="entry name" value="ATPASE_E1_E2"/>
    <property type="match status" value="1"/>
</dbReference>
<dbReference type="AlphaFoldDB" id="A0A7W9X4P0"/>
<dbReference type="GO" id="GO:0016020">
    <property type="term" value="C:membrane"/>
    <property type="evidence" value="ECO:0007669"/>
    <property type="project" value="InterPro"/>
</dbReference>
<evidence type="ECO:0000256" key="5">
    <source>
        <dbReference type="ARBA" id="ARBA00022723"/>
    </source>
</evidence>
<dbReference type="RefSeq" id="WP_183558290.1">
    <property type="nucleotide sequence ID" value="NZ_JACHBX010000006.1"/>
</dbReference>
<dbReference type="InterPro" id="IPR023298">
    <property type="entry name" value="ATPase_P-typ_TM_dom_sf"/>
</dbReference>
<feature type="transmembrane region" description="Helical" evidence="15">
    <location>
        <begin position="768"/>
        <end position="789"/>
    </location>
</feature>
<feature type="transmembrane region" description="Helical" evidence="15">
    <location>
        <begin position="249"/>
        <end position="275"/>
    </location>
</feature>
<keyword evidence="12" id="KW-0406">Ion transport</keyword>
<evidence type="ECO:0000256" key="2">
    <source>
        <dbReference type="ARBA" id="ARBA00012517"/>
    </source>
</evidence>
<evidence type="ECO:0000256" key="12">
    <source>
        <dbReference type="ARBA" id="ARBA00023065"/>
    </source>
</evidence>
<keyword evidence="5" id="KW-0479">Metal-binding</keyword>
<protein>
    <recommendedName>
        <fullName evidence="2">P-type Cu(+) transporter</fullName>
        <ecNumber evidence="2">7.2.2.8</ecNumber>
    </recommendedName>
</protein>
<evidence type="ECO:0000259" key="16">
    <source>
        <dbReference type="SMART" id="SM00831"/>
    </source>
</evidence>
<keyword evidence="7" id="KW-0187">Copper transport</keyword>
<keyword evidence="13 15" id="KW-0472">Membrane</keyword>
<dbReference type="GO" id="GO:0140581">
    <property type="term" value="F:P-type monovalent copper transporter activity"/>
    <property type="evidence" value="ECO:0007669"/>
    <property type="project" value="UniProtKB-EC"/>
</dbReference>
<dbReference type="EC" id="7.2.2.8" evidence="2"/>
<evidence type="ECO:0000256" key="11">
    <source>
        <dbReference type="ARBA" id="ARBA00023008"/>
    </source>
</evidence>
<dbReference type="InterPro" id="IPR023214">
    <property type="entry name" value="HAD_sf"/>
</dbReference>
<organism evidence="17 18">
    <name type="scientific">Massilia aurea</name>
    <dbReference type="NCBI Taxonomy" id="373040"/>
    <lineage>
        <taxon>Bacteria</taxon>
        <taxon>Pseudomonadati</taxon>
        <taxon>Pseudomonadota</taxon>
        <taxon>Betaproteobacteria</taxon>
        <taxon>Burkholderiales</taxon>
        <taxon>Oxalobacteraceae</taxon>
        <taxon>Telluria group</taxon>
        <taxon>Massilia</taxon>
    </lineage>
</organism>
<keyword evidence="3" id="KW-0813">Transport</keyword>
<evidence type="ECO:0000313" key="17">
    <source>
        <dbReference type="EMBL" id="MBB6136487.1"/>
    </source>
</evidence>
<keyword evidence="6" id="KW-0547">Nucleotide-binding</keyword>
<dbReference type="InterPro" id="IPR001757">
    <property type="entry name" value="P_typ_ATPase"/>
</dbReference>
<comment type="caution">
    <text evidence="17">The sequence shown here is derived from an EMBL/GenBank/DDBJ whole genome shotgun (WGS) entry which is preliminary data.</text>
</comment>
<dbReference type="InterPro" id="IPR044492">
    <property type="entry name" value="P_typ_ATPase_HD_dom"/>
</dbReference>
<dbReference type="Gene3D" id="3.40.1110.10">
    <property type="entry name" value="Calcium-transporting ATPase, cytoplasmic domain N"/>
    <property type="match status" value="1"/>
</dbReference>
<dbReference type="SFLD" id="SFLDF00027">
    <property type="entry name" value="p-type_atpase"/>
    <property type="match status" value="1"/>
</dbReference>
<comment type="catalytic activity">
    <reaction evidence="14">
        <text>Cu(+)(in) + ATP + H2O = Cu(+)(out) + ADP + phosphate + H(+)</text>
        <dbReference type="Rhea" id="RHEA:25792"/>
        <dbReference type="ChEBI" id="CHEBI:15377"/>
        <dbReference type="ChEBI" id="CHEBI:15378"/>
        <dbReference type="ChEBI" id="CHEBI:30616"/>
        <dbReference type="ChEBI" id="CHEBI:43474"/>
        <dbReference type="ChEBI" id="CHEBI:49552"/>
        <dbReference type="ChEBI" id="CHEBI:456216"/>
        <dbReference type="EC" id="7.2.2.8"/>
    </reaction>
</comment>
<gene>
    <name evidence="17" type="ORF">HD842_004665</name>
</gene>
<keyword evidence="8" id="KW-0067">ATP-binding</keyword>
<keyword evidence="4 15" id="KW-0812">Transmembrane</keyword>
<dbReference type="SUPFAM" id="SSF81653">
    <property type="entry name" value="Calcium ATPase, transduction domain A"/>
    <property type="match status" value="1"/>
</dbReference>
<feature type="transmembrane region" description="Helical" evidence="15">
    <location>
        <begin position="696"/>
        <end position="722"/>
    </location>
</feature>
<evidence type="ECO:0000256" key="3">
    <source>
        <dbReference type="ARBA" id="ARBA00022448"/>
    </source>
</evidence>
<accession>A0A7W9X4P0</accession>
<evidence type="ECO:0000313" key="18">
    <source>
        <dbReference type="Proteomes" id="UP000540787"/>
    </source>
</evidence>
<keyword evidence="9" id="KW-1278">Translocase</keyword>
<dbReference type="EMBL" id="JACHBX010000006">
    <property type="protein sequence ID" value="MBB6136487.1"/>
    <property type="molecule type" value="Genomic_DNA"/>
</dbReference>
<dbReference type="Pfam" id="PF00690">
    <property type="entry name" value="Cation_ATPase_N"/>
    <property type="match status" value="1"/>
</dbReference>
<dbReference type="SFLD" id="SFLDG00002">
    <property type="entry name" value="C1.7:_P-type_atpase_like"/>
    <property type="match status" value="1"/>
</dbReference>
<feature type="transmembrane region" description="Helical" evidence="15">
    <location>
        <begin position="795"/>
        <end position="820"/>
    </location>
</feature>
<dbReference type="SUPFAM" id="SSF81665">
    <property type="entry name" value="Calcium ATPase, transmembrane domain M"/>
    <property type="match status" value="1"/>
</dbReference>
<evidence type="ECO:0000256" key="8">
    <source>
        <dbReference type="ARBA" id="ARBA00022840"/>
    </source>
</evidence>
<evidence type="ECO:0000256" key="14">
    <source>
        <dbReference type="ARBA" id="ARBA00049289"/>
    </source>
</evidence>
<dbReference type="SMART" id="SM00831">
    <property type="entry name" value="Cation_ATPase_N"/>
    <property type="match status" value="1"/>
</dbReference>
<dbReference type="Proteomes" id="UP000540787">
    <property type="component" value="Unassembled WGS sequence"/>
</dbReference>
<evidence type="ECO:0000256" key="1">
    <source>
        <dbReference type="ARBA" id="ARBA00004127"/>
    </source>
</evidence>
<feature type="transmembrane region" description="Helical" evidence="15">
    <location>
        <begin position="629"/>
        <end position="649"/>
    </location>
</feature>
<keyword evidence="11" id="KW-0186">Copper</keyword>
<dbReference type="FunFam" id="3.40.50.1000:FF:000144">
    <property type="entry name" value="copper-transporting ATPase 1 isoform X2"/>
    <property type="match status" value="1"/>
</dbReference>
<feature type="transmembrane region" description="Helical" evidence="15">
    <location>
        <begin position="67"/>
        <end position="83"/>
    </location>
</feature>
<dbReference type="Pfam" id="PF00122">
    <property type="entry name" value="E1-E2_ATPase"/>
    <property type="match status" value="1"/>
</dbReference>
<proteinExistence type="predicted"/>
<name>A0A7W9X4P0_9BURK</name>
<sequence>MAADLTADGLSAAEAAHRIAMDGPNTLAETERRNWRRIVADSAREPMFLLLVGAALLYLALGQLDEGLLLCLMVAVSLGLALYQEGKTERALAALRDLASPRAHVLRDGCWHVIDSAGIVAGDLVAVHEGDRVPADAHVLNSTGLQADESLLTGESMPVDKDATAMLFAGSLVLQGHAIARVAATGGRSQLGRIAASLRSLRPAPSPLQRQSAALARAFAVLGMAFSVVLVLVYGLMRGDWLQAVLAGIALAMSMLPEELAIVMTVFPAIGAWRLSRQQVLVRRLPAIETLGAISVLCVDKTGTLTANRMDIVALYAHGARHAVIEESLPAALAPLLETAVLASTATGPDPIDRAVQRLGAANLAPTQRHPDWSLVHEFGVRAQQRALVQVWQRPDGVLIAAAKGAPETVLGWCNPDADADAGASAGLLAAASSMAQDGLRMLAVAQATLPGASWPARAAEIPFVPSGLLALADPLRPEIPACVSRCAGAGIRVVMITGDHPDTARAIARQAGLADTPVLTGAALDALDDAALDARIGALSICARIAPMQKLRLVQAFARGSATVGMTGDGVNDAPALKAAHVGIAMGGRGTDVAREAAALVLLDDRFASIVDAIGAGRRIHDNLRKSIRYVISMHAPIAGMAILPILVGWPPLLFPMHIVFMELIIDPACTLVFENEPAAPGAMLRPPRDAQAPLFTPGALARTLAMGLGPLLGVALAYGWALGALAPAQARAFGFTTLVFANLSLILVNRAAGASLLDSLRQPNRILWLVVAAALGLLALALYVPWLAAVFQFAVLAPALVAGAGVVGLASALVPALLMRRHGH</sequence>
<evidence type="ECO:0000256" key="6">
    <source>
        <dbReference type="ARBA" id="ARBA00022741"/>
    </source>
</evidence>
<comment type="subcellular location">
    <subcellularLocation>
        <location evidence="1">Endomembrane system</location>
        <topology evidence="1">Multi-pass membrane protein</topology>
    </subcellularLocation>
</comment>
<dbReference type="PRINTS" id="PR00119">
    <property type="entry name" value="CATATPASE"/>
</dbReference>
<feature type="domain" description="Cation-transporting P-type ATPase N-terminal" evidence="16">
    <location>
        <begin position="1"/>
        <end position="63"/>
    </location>
</feature>
<dbReference type="Pfam" id="PF00702">
    <property type="entry name" value="Hydrolase"/>
    <property type="match status" value="1"/>
</dbReference>
<evidence type="ECO:0000256" key="10">
    <source>
        <dbReference type="ARBA" id="ARBA00022989"/>
    </source>
</evidence>
<reference evidence="17 18" key="1">
    <citation type="submission" date="2020-08" db="EMBL/GenBank/DDBJ databases">
        <title>The Agave Microbiome: Exploring the role of microbial communities in plant adaptations to desert environments.</title>
        <authorList>
            <person name="Partida-Martinez L.P."/>
        </authorList>
    </citation>
    <scope>NUCLEOTIDE SEQUENCE [LARGE SCALE GENOMIC DNA]</scope>
    <source>
        <strain evidence="17 18">AT3.2</strain>
    </source>
</reference>
<dbReference type="InterPro" id="IPR036412">
    <property type="entry name" value="HAD-like_sf"/>
</dbReference>
<dbReference type="Pfam" id="PF00689">
    <property type="entry name" value="Cation_ATPase_C"/>
    <property type="match status" value="1"/>
</dbReference>
<dbReference type="SFLD" id="SFLDS00003">
    <property type="entry name" value="Haloacid_Dehalogenase"/>
    <property type="match status" value="1"/>
</dbReference>
<dbReference type="InterPro" id="IPR006068">
    <property type="entry name" value="ATPase_P-typ_cation-transptr_C"/>
</dbReference>
<evidence type="ECO:0000256" key="13">
    <source>
        <dbReference type="ARBA" id="ARBA00023136"/>
    </source>
</evidence>
<dbReference type="InterPro" id="IPR004014">
    <property type="entry name" value="ATPase_P-typ_cation-transptr_N"/>
</dbReference>
<dbReference type="GO" id="GO:0005524">
    <property type="term" value="F:ATP binding"/>
    <property type="evidence" value="ECO:0007669"/>
    <property type="project" value="UniProtKB-KW"/>
</dbReference>
<dbReference type="InterPro" id="IPR018303">
    <property type="entry name" value="ATPase_P-typ_P_site"/>
</dbReference>
<dbReference type="GO" id="GO:0016887">
    <property type="term" value="F:ATP hydrolysis activity"/>
    <property type="evidence" value="ECO:0007669"/>
    <property type="project" value="InterPro"/>
</dbReference>
<dbReference type="Gene3D" id="3.40.50.1000">
    <property type="entry name" value="HAD superfamily/HAD-like"/>
    <property type="match status" value="1"/>
</dbReference>
<dbReference type="InterPro" id="IPR008250">
    <property type="entry name" value="ATPase_P-typ_transduc_dom_A_sf"/>
</dbReference>
<dbReference type="InterPro" id="IPR059000">
    <property type="entry name" value="ATPase_P-type_domA"/>
</dbReference>
<evidence type="ECO:0000256" key="7">
    <source>
        <dbReference type="ARBA" id="ARBA00022796"/>
    </source>
</evidence>
<dbReference type="PANTHER" id="PTHR42861">
    <property type="entry name" value="CALCIUM-TRANSPORTING ATPASE"/>
    <property type="match status" value="1"/>
</dbReference>
<dbReference type="SUPFAM" id="SSF56784">
    <property type="entry name" value="HAD-like"/>
    <property type="match status" value="1"/>
</dbReference>
<feature type="transmembrane region" description="Helical" evidence="15">
    <location>
        <begin position="42"/>
        <end position="61"/>
    </location>
</feature>
<dbReference type="NCBIfam" id="TIGR01494">
    <property type="entry name" value="ATPase_P-type"/>
    <property type="match status" value="2"/>
</dbReference>
<evidence type="ECO:0000256" key="4">
    <source>
        <dbReference type="ARBA" id="ARBA00022692"/>
    </source>
</evidence>
<feature type="transmembrane region" description="Helical" evidence="15">
    <location>
        <begin position="734"/>
        <end position="756"/>
    </location>
</feature>
<evidence type="ECO:0000256" key="15">
    <source>
        <dbReference type="SAM" id="Phobius"/>
    </source>
</evidence>
<dbReference type="SUPFAM" id="SSF81660">
    <property type="entry name" value="Metal cation-transporting ATPase, ATP-binding domain N"/>
    <property type="match status" value="1"/>
</dbReference>
<keyword evidence="10 15" id="KW-1133">Transmembrane helix</keyword>
<dbReference type="InterPro" id="IPR023299">
    <property type="entry name" value="ATPase_P-typ_cyto_dom_N"/>
</dbReference>
<feature type="transmembrane region" description="Helical" evidence="15">
    <location>
        <begin position="214"/>
        <end position="237"/>
    </location>
</feature>
<dbReference type="Gene3D" id="1.20.1110.10">
    <property type="entry name" value="Calcium-transporting ATPase, transmembrane domain"/>
    <property type="match status" value="1"/>
</dbReference>
<dbReference type="Gene3D" id="2.70.150.10">
    <property type="entry name" value="Calcium-transporting ATPase, cytoplasmic transduction domain A"/>
    <property type="match status" value="1"/>
</dbReference>
<dbReference type="PRINTS" id="PR00120">
    <property type="entry name" value="HATPASE"/>
</dbReference>
<keyword evidence="18" id="KW-1185">Reference proteome</keyword>